<proteinExistence type="predicted"/>
<feature type="region of interest" description="Disordered" evidence="1">
    <location>
        <begin position="1"/>
        <end position="41"/>
    </location>
</feature>
<accession>A0A540LU17</accession>
<dbReference type="Proteomes" id="UP000315295">
    <property type="component" value="Unassembled WGS sequence"/>
</dbReference>
<sequence>MKEDSCTTASKTQDQEGARLDLAEQPRSTAPCTPVEPSVDSCTRPPATITFFTKISTSHHHPSLSLPARDKSEVMEEFAKTELLTRNSFASLSARGLLRRQS</sequence>
<evidence type="ECO:0000313" key="3">
    <source>
        <dbReference type="Proteomes" id="UP000315295"/>
    </source>
</evidence>
<keyword evidence="3" id="KW-1185">Reference proteome</keyword>
<reference evidence="2 3" key="1">
    <citation type="journal article" date="2019" name="G3 (Bethesda)">
        <title>Sequencing of a Wild Apple (Malus baccata) Genome Unravels the Differences Between Cultivated and Wild Apple Species Regarding Disease Resistance and Cold Tolerance.</title>
        <authorList>
            <person name="Chen X."/>
        </authorList>
    </citation>
    <scope>NUCLEOTIDE SEQUENCE [LARGE SCALE GENOMIC DNA]</scope>
    <source>
        <strain evidence="3">cv. Shandingzi</strain>
        <tissue evidence="2">Leaves</tissue>
    </source>
</reference>
<name>A0A540LU17_MALBA</name>
<gene>
    <name evidence="2" type="ORF">C1H46_024512</name>
</gene>
<feature type="compositionally biased region" description="Polar residues" evidence="1">
    <location>
        <begin position="1"/>
        <end position="12"/>
    </location>
</feature>
<feature type="compositionally biased region" description="Basic and acidic residues" evidence="1">
    <location>
        <begin position="13"/>
        <end position="24"/>
    </location>
</feature>
<comment type="caution">
    <text evidence="2">The sequence shown here is derived from an EMBL/GenBank/DDBJ whole genome shotgun (WGS) entry which is preliminary data.</text>
</comment>
<evidence type="ECO:0000256" key="1">
    <source>
        <dbReference type="SAM" id="MobiDB-lite"/>
    </source>
</evidence>
<protein>
    <submittedName>
        <fullName evidence="2">Uncharacterized protein</fullName>
    </submittedName>
</protein>
<dbReference type="EMBL" id="VIEB01000465">
    <property type="protein sequence ID" value="TQD89957.1"/>
    <property type="molecule type" value="Genomic_DNA"/>
</dbReference>
<evidence type="ECO:0000313" key="2">
    <source>
        <dbReference type="EMBL" id="TQD89957.1"/>
    </source>
</evidence>
<organism evidence="2 3">
    <name type="scientific">Malus baccata</name>
    <name type="common">Siberian crab apple</name>
    <name type="synonym">Pyrus baccata</name>
    <dbReference type="NCBI Taxonomy" id="106549"/>
    <lineage>
        <taxon>Eukaryota</taxon>
        <taxon>Viridiplantae</taxon>
        <taxon>Streptophyta</taxon>
        <taxon>Embryophyta</taxon>
        <taxon>Tracheophyta</taxon>
        <taxon>Spermatophyta</taxon>
        <taxon>Magnoliopsida</taxon>
        <taxon>eudicotyledons</taxon>
        <taxon>Gunneridae</taxon>
        <taxon>Pentapetalae</taxon>
        <taxon>rosids</taxon>
        <taxon>fabids</taxon>
        <taxon>Rosales</taxon>
        <taxon>Rosaceae</taxon>
        <taxon>Amygdaloideae</taxon>
        <taxon>Maleae</taxon>
        <taxon>Malus</taxon>
    </lineage>
</organism>
<dbReference type="AlphaFoldDB" id="A0A540LU17"/>